<organism evidence="4">
    <name type="scientific">Pseudomonas putida</name>
    <name type="common">Arthrobacter siderocapsulatus</name>
    <dbReference type="NCBI Taxonomy" id="303"/>
    <lineage>
        <taxon>Bacteria</taxon>
        <taxon>Pseudomonadati</taxon>
        <taxon>Pseudomonadota</taxon>
        <taxon>Gammaproteobacteria</taxon>
        <taxon>Pseudomonadales</taxon>
        <taxon>Pseudomonadaceae</taxon>
        <taxon>Pseudomonas</taxon>
    </lineage>
</organism>
<dbReference type="NCBIfam" id="NF041893">
    <property type="entry name" value="TraI_MobP_relax"/>
    <property type="match status" value="1"/>
</dbReference>
<evidence type="ECO:0000313" key="4">
    <source>
        <dbReference type="EMBL" id="ARO46382.1"/>
    </source>
</evidence>
<name>A0A1W6QYP6_PSEPU</name>
<reference evidence="5 6" key="2">
    <citation type="submission" date="2018-10" db="EMBL/GenBank/DDBJ databases">
        <title>An outbreak of IMP-63 producing strain in France.</title>
        <authorList>
            <person name="Bour M."/>
            <person name="Liapis E."/>
            <person name="Plesiat P."/>
        </authorList>
    </citation>
    <scope>NUCLEOTIDE SEQUENCE [LARGE SCALE GENOMIC DNA]</scope>
    <source>
        <strain evidence="5 6">12917</strain>
    </source>
</reference>
<dbReference type="Pfam" id="PF03432">
    <property type="entry name" value="Relaxase"/>
    <property type="match status" value="1"/>
</dbReference>
<feature type="region of interest" description="Disordered" evidence="1">
    <location>
        <begin position="1"/>
        <end position="50"/>
    </location>
</feature>
<proteinExistence type="predicted"/>
<dbReference type="InterPro" id="IPR054462">
    <property type="entry name" value="TraI_M"/>
</dbReference>
<dbReference type="AlphaFoldDB" id="A0A1W6QYP6"/>
<dbReference type="InterPro" id="IPR005094">
    <property type="entry name" value="Endonuclease_MobA/VirD2"/>
</dbReference>
<evidence type="ECO:0000313" key="6">
    <source>
        <dbReference type="Proteomes" id="UP000278162"/>
    </source>
</evidence>
<dbReference type="InterPro" id="IPR049751">
    <property type="entry name" value="TraI/MobA_relaxases"/>
</dbReference>
<accession>A0A1W6QYP6</accession>
<gene>
    <name evidence="4" type="primary">mobA</name>
    <name evidence="5" type="ORF">EFK07_06170</name>
</gene>
<dbReference type="Pfam" id="PF22863">
    <property type="entry name" value="TraI_middle"/>
    <property type="match status" value="1"/>
</dbReference>
<dbReference type="Proteomes" id="UP000278162">
    <property type="component" value="Unassembled WGS sequence"/>
</dbReference>
<keyword evidence="4" id="KW-0614">Plasmid</keyword>
<feature type="compositionally biased region" description="Basic and acidic residues" evidence="1">
    <location>
        <begin position="23"/>
        <end position="33"/>
    </location>
</feature>
<feature type="domain" description="TraI-like middle" evidence="3">
    <location>
        <begin position="350"/>
        <end position="444"/>
    </location>
</feature>
<evidence type="ECO:0000259" key="2">
    <source>
        <dbReference type="Pfam" id="PF03432"/>
    </source>
</evidence>
<dbReference type="EMBL" id="KY270855">
    <property type="protein sequence ID" value="ARO46382.1"/>
    <property type="molecule type" value="Genomic_DNA"/>
</dbReference>
<evidence type="ECO:0000313" key="5">
    <source>
        <dbReference type="EMBL" id="RNF92678.1"/>
    </source>
</evidence>
<evidence type="ECO:0000259" key="3">
    <source>
        <dbReference type="Pfam" id="PF22863"/>
    </source>
</evidence>
<feature type="domain" description="MobA/VirD2-like nuclease" evidence="2">
    <location>
        <begin position="203"/>
        <end position="317"/>
    </location>
</feature>
<dbReference type="EMBL" id="RJAI01000012">
    <property type="protein sequence ID" value="RNF92678.1"/>
    <property type="molecule type" value="Genomic_DNA"/>
</dbReference>
<sequence length="738" mass="83352">MLAKVPPKRADGSSSFSALVDYATERDEDKETQTDELTPGHSRRDDSILESAREHIERAADRLREIGRIDAATQNAIRERARSIGIALDTNGRRYQQDQHSVPDRFDEPGPITDRGVNADGHESRLAVAQHHLAAAANHLRQATRDHPDFAARARSRGANLAFHAAAAQRRDARDELNAIAELESGLLLGAPVREITRSGVSCQHNCLSLATAAAEMKAVAAQNSRVKDPVYHVILSWPESEKPTDDQAFDCALHAMDAVGMGGHQYVFAIHHDTDNVHLHMTVNRVHPDSYNAVYPDRDYFKLDYAMRELELRYGWAHDNGPYSVTNSTGKPEISWSASKPKFQGKQPTRAADMEHHLDQESLHTYCRGEPREAVASLLKKKSLTWQKLHAELARYGLGMKPKGRGMGIYSLDDLSLVPIKASDMHEALSKARLEKRLGDYEERRVSQELMALMSYDKFVSPRRNPEDRQQRRSERANLRRALRARYEAYRTKFVYRRVDKEWVKQQFKRIRDDARQQRLDIRVRIRNPKDRKAFYSILAFETLRAREELKTKISKMRAELKNDPSNKRLSYREWVEKEAATGDPGAISQLRGFAYGEKRAAKAEGANRFEFALDLDPRYQSIDGMLGVVRKNGSVIYRRAAGDPGFVDLGGQFSFPGQVVDSELITRAIRAMPNISASGAALRITGSTEFKRSVVEALVDERYAGPLADPELEQLLRKVKAERDAQQRSRSGPRGG</sequence>
<protein>
    <submittedName>
        <fullName evidence="4">Mobilization protein MobA</fullName>
    </submittedName>
    <submittedName>
        <fullName evidence="5">Relaxase</fullName>
    </submittedName>
</protein>
<evidence type="ECO:0000256" key="1">
    <source>
        <dbReference type="SAM" id="MobiDB-lite"/>
    </source>
</evidence>
<geneLocation type="plasmid" evidence="4">
    <name>p12969-2</name>
</geneLocation>
<reference evidence="4" key="1">
    <citation type="submission" date="2016-11" db="EMBL/GenBank/DDBJ databases">
        <title>The novel Pseudomonas putida plasmid p12969-2 harbors an In127-carrying multidrug-resistant region.</title>
        <authorList>
            <person name="Xu Y."/>
            <person name="Niu Y."/>
            <person name="Sun F."/>
            <person name="Yang Y."/>
            <person name="Luo W."/>
            <person name="Wang Z."/>
        </authorList>
    </citation>
    <scope>NUCLEOTIDE SEQUENCE</scope>
    <source>
        <strain evidence="4">12969</strain>
        <plasmid evidence="4">p12969-2</plasmid>
    </source>
</reference>